<reference evidence="1 2" key="1">
    <citation type="submission" date="2021-06" db="EMBL/GenBank/DDBJ databases">
        <authorList>
            <person name="Palmer J.M."/>
        </authorList>
    </citation>
    <scope>NUCLEOTIDE SEQUENCE [LARGE SCALE GENOMIC DNA]</scope>
    <source>
        <strain evidence="1 2">CL_MEX2019</strain>
        <tissue evidence="1">Muscle</tissue>
    </source>
</reference>
<gene>
    <name evidence="1" type="ORF">CHARACLAT_030263</name>
</gene>
<dbReference type="EMBL" id="JAHUTJ010012692">
    <property type="protein sequence ID" value="MED6269153.1"/>
    <property type="molecule type" value="Genomic_DNA"/>
</dbReference>
<proteinExistence type="predicted"/>
<dbReference type="Proteomes" id="UP001352852">
    <property type="component" value="Unassembled WGS sequence"/>
</dbReference>
<accession>A0ABU7D1W2</accession>
<evidence type="ECO:0000313" key="1">
    <source>
        <dbReference type="EMBL" id="MED6269153.1"/>
    </source>
</evidence>
<organism evidence="1 2">
    <name type="scientific">Characodon lateralis</name>
    <dbReference type="NCBI Taxonomy" id="208331"/>
    <lineage>
        <taxon>Eukaryota</taxon>
        <taxon>Metazoa</taxon>
        <taxon>Chordata</taxon>
        <taxon>Craniata</taxon>
        <taxon>Vertebrata</taxon>
        <taxon>Euteleostomi</taxon>
        <taxon>Actinopterygii</taxon>
        <taxon>Neopterygii</taxon>
        <taxon>Teleostei</taxon>
        <taxon>Neoteleostei</taxon>
        <taxon>Acanthomorphata</taxon>
        <taxon>Ovalentaria</taxon>
        <taxon>Atherinomorphae</taxon>
        <taxon>Cyprinodontiformes</taxon>
        <taxon>Goodeidae</taxon>
        <taxon>Characodon</taxon>
    </lineage>
</organism>
<name>A0ABU7D1W2_9TELE</name>
<keyword evidence="2" id="KW-1185">Reference proteome</keyword>
<comment type="caution">
    <text evidence="1">The sequence shown here is derived from an EMBL/GenBank/DDBJ whole genome shotgun (WGS) entry which is preliminary data.</text>
</comment>
<sequence length="85" mass="9438">MSKREKYKNKFTVRNGRLIPRRNCGLSLSQRNIQSSLVGFPSTSLATGPKCCCPFASSDSSCHLRRQNLFCSKTLEQSSSCCKDG</sequence>
<evidence type="ECO:0000313" key="2">
    <source>
        <dbReference type="Proteomes" id="UP001352852"/>
    </source>
</evidence>
<protein>
    <submittedName>
        <fullName evidence="1">Uncharacterized protein</fullName>
    </submittedName>
</protein>